<name>X1V482_9ZZZZ</name>
<accession>X1V482</accession>
<gene>
    <name evidence="1" type="ORF">S12H4_48789</name>
</gene>
<dbReference type="EMBL" id="BARW01030532">
    <property type="protein sequence ID" value="GAJ06956.1"/>
    <property type="molecule type" value="Genomic_DNA"/>
</dbReference>
<sequence>LNNEMIDAIYGLVSSQEVDPELRSAAASAYGALNLPSQKVKDLILDQARS</sequence>
<protein>
    <submittedName>
        <fullName evidence="1">Uncharacterized protein</fullName>
    </submittedName>
</protein>
<proteinExistence type="predicted"/>
<reference evidence="1" key="1">
    <citation type="journal article" date="2014" name="Front. Microbiol.">
        <title>High frequency of phylogenetically diverse reductive dehalogenase-homologous genes in deep subseafloor sedimentary metagenomes.</title>
        <authorList>
            <person name="Kawai M."/>
            <person name="Futagami T."/>
            <person name="Toyoda A."/>
            <person name="Takaki Y."/>
            <person name="Nishi S."/>
            <person name="Hori S."/>
            <person name="Arai W."/>
            <person name="Tsubouchi T."/>
            <person name="Morono Y."/>
            <person name="Uchiyama I."/>
            <person name="Ito T."/>
            <person name="Fujiyama A."/>
            <person name="Inagaki F."/>
            <person name="Takami H."/>
        </authorList>
    </citation>
    <scope>NUCLEOTIDE SEQUENCE</scope>
    <source>
        <strain evidence="1">Expedition CK06-06</strain>
    </source>
</reference>
<comment type="caution">
    <text evidence="1">The sequence shown here is derived from an EMBL/GenBank/DDBJ whole genome shotgun (WGS) entry which is preliminary data.</text>
</comment>
<feature type="non-terminal residue" evidence="1">
    <location>
        <position position="1"/>
    </location>
</feature>
<evidence type="ECO:0000313" key="1">
    <source>
        <dbReference type="EMBL" id="GAJ06956.1"/>
    </source>
</evidence>
<organism evidence="1">
    <name type="scientific">marine sediment metagenome</name>
    <dbReference type="NCBI Taxonomy" id="412755"/>
    <lineage>
        <taxon>unclassified sequences</taxon>
        <taxon>metagenomes</taxon>
        <taxon>ecological metagenomes</taxon>
    </lineage>
</organism>
<dbReference type="AlphaFoldDB" id="X1V482"/>